<dbReference type="Proteomes" id="UP001596052">
    <property type="component" value="Unassembled WGS sequence"/>
</dbReference>
<name>A0ABW0KRH9_9BACT</name>
<accession>A0ABW0KRH9</accession>
<dbReference type="RefSeq" id="WP_377166827.1">
    <property type="nucleotide sequence ID" value="NZ_JBHSMQ010000004.1"/>
</dbReference>
<keyword evidence="3" id="KW-1185">Reference proteome</keyword>
<proteinExistence type="predicted"/>
<evidence type="ECO:0000313" key="3">
    <source>
        <dbReference type="Proteomes" id="UP001596052"/>
    </source>
</evidence>
<evidence type="ECO:0000256" key="1">
    <source>
        <dbReference type="SAM" id="MobiDB-lite"/>
    </source>
</evidence>
<organism evidence="2 3">
    <name type="scientific">Prosthecobacter fluviatilis</name>
    <dbReference type="NCBI Taxonomy" id="445931"/>
    <lineage>
        <taxon>Bacteria</taxon>
        <taxon>Pseudomonadati</taxon>
        <taxon>Verrucomicrobiota</taxon>
        <taxon>Verrucomicrobiia</taxon>
        <taxon>Verrucomicrobiales</taxon>
        <taxon>Verrucomicrobiaceae</taxon>
        <taxon>Prosthecobacter</taxon>
    </lineage>
</organism>
<gene>
    <name evidence="2" type="ORF">ACFQDI_12045</name>
</gene>
<reference evidence="3" key="1">
    <citation type="journal article" date="2019" name="Int. J. Syst. Evol. Microbiol.">
        <title>The Global Catalogue of Microorganisms (GCM) 10K type strain sequencing project: providing services to taxonomists for standard genome sequencing and annotation.</title>
        <authorList>
            <consortium name="The Broad Institute Genomics Platform"/>
            <consortium name="The Broad Institute Genome Sequencing Center for Infectious Disease"/>
            <person name="Wu L."/>
            <person name="Ma J."/>
        </authorList>
    </citation>
    <scope>NUCLEOTIDE SEQUENCE [LARGE SCALE GENOMIC DNA]</scope>
    <source>
        <strain evidence="3">CGMCC 4.1469</strain>
    </source>
</reference>
<evidence type="ECO:0000313" key="2">
    <source>
        <dbReference type="EMBL" id="MFC5455591.1"/>
    </source>
</evidence>
<dbReference type="EMBL" id="JBHSMQ010000004">
    <property type="protein sequence ID" value="MFC5455591.1"/>
    <property type="molecule type" value="Genomic_DNA"/>
</dbReference>
<comment type="caution">
    <text evidence="2">The sequence shown here is derived from an EMBL/GenBank/DDBJ whole genome shotgun (WGS) entry which is preliminary data.</text>
</comment>
<protein>
    <submittedName>
        <fullName evidence="2">Uncharacterized protein</fullName>
    </submittedName>
</protein>
<feature type="region of interest" description="Disordered" evidence="1">
    <location>
        <begin position="1"/>
        <end position="72"/>
    </location>
</feature>
<sequence>MSRWLQARTFPNSPHSKLFGESGYGMAQSPIANPSSHLAHAPAAKDQERGDYQQFSSNQHPAGWRLKHAPWE</sequence>